<dbReference type="EMBL" id="JBBWWR010000015">
    <property type="protein sequence ID" value="KAK8949823.1"/>
    <property type="molecule type" value="Genomic_DNA"/>
</dbReference>
<dbReference type="Proteomes" id="UP001412067">
    <property type="component" value="Unassembled WGS sequence"/>
</dbReference>
<gene>
    <name evidence="1" type="ORF">KSP40_PGU003974</name>
</gene>
<reference evidence="1 2" key="1">
    <citation type="journal article" date="2022" name="Nat. Plants">
        <title>Genomes of leafy and leafless Platanthera orchids illuminate the evolution of mycoheterotrophy.</title>
        <authorList>
            <person name="Li M.H."/>
            <person name="Liu K.W."/>
            <person name="Li Z."/>
            <person name="Lu H.C."/>
            <person name="Ye Q.L."/>
            <person name="Zhang D."/>
            <person name="Wang J.Y."/>
            <person name="Li Y.F."/>
            <person name="Zhong Z.M."/>
            <person name="Liu X."/>
            <person name="Yu X."/>
            <person name="Liu D.K."/>
            <person name="Tu X.D."/>
            <person name="Liu B."/>
            <person name="Hao Y."/>
            <person name="Liao X.Y."/>
            <person name="Jiang Y.T."/>
            <person name="Sun W.H."/>
            <person name="Chen J."/>
            <person name="Chen Y.Q."/>
            <person name="Ai Y."/>
            <person name="Zhai J.W."/>
            <person name="Wu S.S."/>
            <person name="Zhou Z."/>
            <person name="Hsiao Y.Y."/>
            <person name="Wu W.L."/>
            <person name="Chen Y.Y."/>
            <person name="Lin Y.F."/>
            <person name="Hsu J.L."/>
            <person name="Li C.Y."/>
            <person name="Wang Z.W."/>
            <person name="Zhao X."/>
            <person name="Zhong W.Y."/>
            <person name="Ma X.K."/>
            <person name="Ma L."/>
            <person name="Huang J."/>
            <person name="Chen G.Z."/>
            <person name="Huang M.Z."/>
            <person name="Huang L."/>
            <person name="Peng D.H."/>
            <person name="Luo Y.B."/>
            <person name="Zou S.Q."/>
            <person name="Chen S.P."/>
            <person name="Lan S."/>
            <person name="Tsai W.C."/>
            <person name="Van de Peer Y."/>
            <person name="Liu Z.J."/>
        </authorList>
    </citation>
    <scope>NUCLEOTIDE SEQUENCE [LARGE SCALE GENOMIC DNA]</scope>
    <source>
        <strain evidence="1">Lor288</strain>
    </source>
</reference>
<name>A0ABR2LTS9_9ASPA</name>
<evidence type="ECO:0000313" key="1">
    <source>
        <dbReference type="EMBL" id="KAK8949823.1"/>
    </source>
</evidence>
<accession>A0ABR2LTS9</accession>
<organism evidence="1 2">
    <name type="scientific">Platanthera guangdongensis</name>
    <dbReference type="NCBI Taxonomy" id="2320717"/>
    <lineage>
        <taxon>Eukaryota</taxon>
        <taxon>Viridiplantae</taxon>
        <taxon>Streptophyta</taxon>
        <taxon>Embryophyta</taxon>
        <taxon>Tracheophyta</taxon>
        <taxon>Spermatophyta</taxon>
        <taxon>Magnoliopsida</taxon>
        <taxon>Liliopsida</taxon>
        <taxon>Asparagales</taxon>
        <taxon>Orchidaceae</taxon>
        <taxon>Orchidoideae</taxon>
        <taxon>Orchideae</taxon>
        <taxon>Orchidinae</taxon>
        <taxon>Platanthera</taxon>
    </lineage>
</organism>
<protein>
    <submittedName>
        <fullName evidence="1">Uncharacterized protein</fullName>
    </submittedName>
</protein>
<keyword evidence="2" id="KW-1185">Reference proteome</keyword>
<comment type="caution">
    <text evidence="1">The sequence shown here is derived from an EMBL/GenBank/DDBJ whole genome shotgun (WGS) entry which is preliminary data.</text>
</comment>
<proteinExistence type="predicted"/>
<evidence type="ECO:0000313" key="2">
    <source>
        <dbReference type="Proteomes" id="UP001412067"/>
    </source>
</evidence>
<sequence length="77" mass="8958">MARWTDPRPRIIKTSIWLPALKALFPMRPVLSSLLPRISDILDPCFVFLVFLDFCAEISHIFVKKNTFWGVCFCAEK</sequence>